<comment type="catalytic activity">
    <reaction evidence="11">
        <text>Fe(II)-heme o + 2 A + H2O = Fe(II)-heme a + 2 AH2</text>
        <dbReference type="Rhea" id="RHEA:63388"/>
        <dbReference type="ChEBI" id="CHEBI:13193"/>
        <dbReference type="ChEBI" id="CHEBI:15377"/>
        <dbReference type="ChEBI" id="CHEBI:17499"/>
        <dbReference type="ChEBI" id="CHEBI:60530"/>
        <dbReference type="ChEBI" id="CHEBI:61715"/>
        <dbReference type="EC" id="1.17.99.9"/>
    </reaction>
</comment>
<evidence type="ECO:0000256" key="8">
    <source>
        <dbReference type="ARBA" id="ARBA00023133"/>
    </source>
</evidence>
<comment type="cofactor">
    <cofactor evidence="11">
        <name>heme b</name>
        <dbReference type="ChEBI" id="CHEBI:60344"/>
    </cofactor>
</comment>
<evidence type="ECO:0000256" key="4">
    <source>
        <dbReference type="ARBA" id="ARBA00022723"/>
    </source>
</evidence>
<evidence type="ECO:0000256" key="10">
    <source>
        <dbReference type="ARBA" id="ARBA00023157"/>
    </source>
</evidence>
<keyword evidence="8 11" id="KW-0350">Heme biosynthesis</keyword>
<keyword evidence="2 11" id="KW-1003">Cell membrane</keyword>
<dbReference type="Proteomes" id="UP000789833">
    <property type="component" value="Unassembled WGS sequence"/>
</dbReference>
<feature type="transmembrane region" description="Helical" evidence="11">
    <location>
        <begin position="120"/>
        <end position="142"/>
    </location>
</feature>
<reference evidence="12 13" key="1">
    <citation type="submission" date="2021-10" db="EMBL/GenBank/DDBJ databases">
        <authorList>
            <person name="Criscuolo A."/>
        </authorList>
    </citation>
    <scope>NUCLEOTIDE SEQUENCE [LARGE SCALE GENOMIC DNA]</scope>
    <source>
        <strain evidence="13">CIP 111883</strain>
    </source>
</reference>
<evidence type="ECO:0000256" key="2">
    <source>
        <dbReference type="ARBA" id="ARBA00022475"/>
    </source>
</evidence>
<dbReference type="Pfam" id="PF02628">
    <property type="entry name" value="COX15-CtaA"/>
    <property type="match status" value="2"/>
</dbReference>
<feature type="binding site" description="axial binding residue" evidence="11">
    <location>
        <position position="276"/>
    </location>
    <ligand>
        <name>heme</name>
        <dbReference type="ChEBI" id="CHEBI:30413"/>
    </ligand>
    <ligandPart>
        <name>Fe</name>
        <dbReference type="ChEBI" id="CHEBI:18248"/>
    </ligandPart>
</feature>
<evidence type="ECO:0000256" key="11">
    <source>
        <dbReference type="HAMAP-Rule" id="MF_01664"/>
    </source>
</evidence>
<evidence type="ECO:0000256" key="5">
    <source>
        <dbReference type="ARBA" id="ARBA00022989"/>
    </source>
</evidence>
<comment type="caution">
    <text evidence="12">The sequence shown here is derived from an EMBL/GenBank/DDBJ whole genome shotgun (WGS) entry which is preliminary data.</text>
</comment>
<feature type="transmembrane region" description="Helical" evidence="11">
    <location>
        <begin position="63"/>
        <end position="80"/>
    </location>
</feature>
<dbReference type="GO" id="GO:0016491">
    <property type="term" value="F:oxidoreductase activity"/>
    <property type="evidence" value="ECO:0007669"/>
    <property type="project" value="UniProtKB-KW"/>
</dbReference>
<keyword evidence="5 11" id="KW-1133">Transmembrane helix</keyword>
<dbReference type="HAMAP" id="MF_01664">
    <property type="entry name" value="HemeA_synth_type1"/>
    <property type="match status" value="1"/>
</dbReference>
<feature type="transmembrane region" description="Helical" evidence="11">
    <location>
        <begin position="271"/>
        <end position="294"/>
    </location>
</feature>
<feature type="binding site" description="axial binding residue" evidence="11">
    <location>
        <position position="214"/>
    </location>
    <ligand>
        <name>heme</name>
        <dbReference type="ChEBI" id="CHEBI:30413"/>
    </ligand>
    <ligandPart>
        <name>Fe</name>
        <dbReference type="ChEBI" id="CHEBI:18248"/>
    </ligandPart>
</feature>
<keyword evidence="9 11" id="KW-0472">Membrane</keyword>
<keyword evidence="7 11" id="KW-0408">Iron</keyword>
<evidence type="ECO:0000256" key="9">
    <source>
        <dbReference type="ARBA" id="ARBA00023136"/>
    </source>
</evidence>
<evidence type="ECO:0000256" key="1">
    <source>
        <dbReference type="ARBA" id="ARBA00004141"/>
    </source>
</evidence>
<comment type="function">
    <text evidence="11">Catalyzes the conversion of heme O to heme A by two successive hydroxylations of the methyl group at C8. The first hydroxylation forms heme I, the second hydroxylation results in an unstable dihydroxymethyl group, which spontaneously dehydrates, resulting in the formyl group of heme A.</text>
</comment>
<evidence type="ECO:0000256" key="7">
    <source>
        <dbReference type="ARBA" id="ARBA00023004"/>
    </source>
</evidence>
<evidence type="ECO:0000256" key="3">
    <source>
        <dbReference type="ARBA" id="ARBA00022692"/>
    </source>
</evidence>
<comment type="pathway">
    <text evidence="11">Porphyrin-containing compound metabolism; heme A biosynthesis; heme A from heme O: step 1/1.</text>
</comment>
<name>A0ABN8A924_9BACI</name>
<keyword evidence="4 11" id="KW-0479">Metal-binding</keyword>
<dbReference type="PANTHER" id="PTHR35457:SF1">
    <property type="entry name" value="HEME A SYNTHASE"/>
    <property type="match status" value="1"/>
</dbReference>
<comment type="subunit">
    <text evidence="11">Interacts with CtaB.</text>
</comment>
<dbReference type="PANTHER" id="PTHR35457">
    <property type="entry name" value="HEME A SYNTHASE"/>
    <property type="match status" value="1"/>
</dbReference>
<feature type="transmembrane region" description="Helical" evidence="11">
    <location>
        <begin position="7"/>
        <end position="26"/>
    </location>
</feature>
<comment type="similarity">
    <text evidence="11">Belongs to the COX15/CtaA family. Type 1 subfamily.</text>
</comment>
<proteinExistence type="inferred from homology"/>
<gene>
    <name evidence="11 12" type="primary">ctaA</name>
    <name evidence="12" type="ORF">BACCIP111883_00620</name>
</gene>
<feature type="transmembrane region" description="Helical" evidence="11">
    <location>
        <begin position="163"/>
        <end position="184"/>
    </location>
</feature>
<organism evidence="12 13">
    <name type="scientific">Sutcliffiella rhizosphaerae</name>
    <dbReference type="NCBI Taxonomy" id="2880967"/>
    <lineage>
        <taxon>Bacteria</taxon>
        <taxon>Bacillati</taxon>
        <taxon>Bacillota</taxon>
        <taxon>Bacilli</taxon>
        <taxon>Bacillales</taxon>
        <taxon>Bacillaceae</taxon>
        <taxon>Sutcliffiella</taxon>
    </lineage>
</organism>
<dbReference type="InterPro" id="IPR023755">
    <property type="entry name" value="HemeA_Synthase_type1"/>
</dbReference>
<dbReference type="EC" id="1.17.99.9" evidence="11"/>
<dbReference type="InterPro" id="IPR003780">
    <property type="entry name" value="COX15/CtaA_fam"/>
</dbReference>
<dbReference type="InterPro" id="IPR050450">
    <property type="entry name" value="COX15/CtaA_HemeA_synthase"/>
</dbReference>
<feature type="transmembrane region" description="Helical" evidence="11">
    <location>
        <begin position="92"/>
        <end position="114"/>
    </location>
</feature>
<dbReference type="EMBL" id="CAKJTJ010000002">
    <property type="protein sequence ID" value="CAG9619852.1"/>
    <property type="molecule type" value="Genomic_DNA"/>
</dbReference>
<evidence type="ECO:0000313" key="13">
    <source>
        <dbReference type="Proteomes" id="UP000789833"/>
    </source>
</evidence>
<protein>
    <recommendedName>
        <fullName evidence="11">Heme A synthase</fullName>
        <shortName evidence="11">HAS</shortName>
        <ecNumber evidence="11">1.17.99.9</ecNumber>
    </recommendedName>
    <alternativeName>
        <fullName evidence="11">Cytochrome aa3-controlling protein</fullName>
    </alternativeName>
</protein>
<keyword evidence="6 11" id="KW-0560">Oxidoreductase</keyword>
<comment type="subcellular location">
    <subcellularLocation>
        <location evidence="11">Cell membrane</location>
        <topology evidence="11">Multi-pass membrane protein</topology>
    </subcellularLocation>
    <subcellularLocation>
        <location evidence="1">Membrane</location>
        <topology evidence="1">Multi-pass membrane protein</topology>
    </subcellularLocation>
</comment>
<keyword evidence="13" id="KW-1185">Reference proteome</keyword>
<feature type="transmembrane region" description="Helical" evidence="11">
    <location>
        <begin position="216"/>
        <end position="234"/>
    </location>
</feature>
<sequence>MYKLLKWFAVCTSIVMLFVLIGGALVTKTGSGMGCGRSWPLCHGELIPSSIDFALIVELSHRLVSTLAGIMVLTLAIWTWKTIGHKRETKFLALVSILVLILQGLIGAAAVMWGQSSAVLALHFGISLVSFASVFLLTLLIFEVDKKFDAETLIVDRRMSFHIIGIISYCYIVVYSGALVRHVGASLACPSWPSCTRNGLGIPTQMHEWIQMGHRAAAGLIVIWIVSITVLAIKRYKHQPVIYYGWIVSSILVLLQATTGALIVITNLNIIVALLHALIISCLFGVLSYLLMLVSRNNSNQLKMHKQTTKSL</sequence>
<evidence type="ECO:0000256" key="6">
    <source>
        <dbReference type="ARBA" id="ARBA00023002"/>
    </source>
</evidence>
<accession>A0ABN8A924</accession>
<keyword evidence="3 11" id="KW-0812">Transmembrane</keyword>
<dbReference type="RefSeq" id="WP_230499779.1">
    <property type="nucleotide sequence ID" value="NZ_CAKJTJ010000002.1"/>
</dbReference>
<feature type="transmembrane region" description="Helical" evidence="11">
    <location>
        <begin position="241"/>
        <end position="265"/>
    </location>
</feature>
<evidence type="ECO:0000313" key="12">
    <source>
        <dbReference type="EMBL" id="CAG9619852.1"/>
    </source>
</evidence>
<keyword evidence="10" id="KW-1015">Disulfide bond</keyword>